<feature type="transmembrane region" description="Helical" evidence="15">
    <location>
        <begin position="44"/>
        <end position="64"/>
    </location>
</feature>
<evidence type="ECO:0000256" key="12">
    <source>
        <dbReference type="ARBA" id="ARBA00023186"/>
    </source>
</evidence>
<dbReference type="PANTHER" id="PTHR36570:SF2">
    <property type="entry name" value="DISULFIDE BOND FORMATION PROTEIN B"/>
    <property type="match status" value="1"/>
</dbReference>
<keyword evidence="8 14" id="KW-1133">Transmembrane helix</keyword>
<evidence type="ECO:0000256" key="11">
    <source>
        <dbReference type="ARBA" id="ARBA00023157"/>
    </source>
</evidence>
<dbReference type="PANTHER" id="PTHR36570">
    <property type="entry name" value="DISULFIDE BOND FORMATION PROTEIN B"/>
    <property type="match status" value="1"/>
</dbReference>
<keyword evidence="17" id="KW-1185">Reference proteome</keyword>
<evidence type="ECO:0000313" key="17">
    <source>
        <dbReference type="Proteomes" id="UP000568664"/>
    </source>
</evidence>
<dbReference type="Pfam" id="PF02600">
    <property type="entry name" value="DsbB"/>
    <property type="match status" value="1"/>
</dbReference>
<evidence type="ECO:0000256" key="1">
    <source>
        <dbReference type="ARBA" id="ARBA00004429"/>
    </source>
</evidence>
<feature type="disulfide bond" description="Redox-active" evidence="14">
    <location>
        <begin position="105"/>
        <end position="131"/>
    </location>
</feature>
<keyword evidence="11 14" id="KW-1015">Disulfide bond</keyword>
<dbReference type="InterPro" id="IPR050183">
    <property type="entry name" value="DsbB"/>
</dbReference>
<name>A0A7Y0LFI6_9GAMM</name>
<dbReference type="AlphaFoldDB" id="A0A7Y0LFI6"/>
<dbReference type="HAMAP" id="MF_00286">
    <property type="entry name" value="DsbB"/>
    <property type="match status" value="1"/>
</dbReference>
<accession>A0A7Y0LFI6</accession>
<keyword evidence="7 14" id="KW-0249">Electron transport</keyword>
<evidence type="ECO:0000256" key="5">
    <source>
        <dbReference type="ARBA" id="ARBA00022519"/>
    </source>
</evidence>
<feature type="topological domain" description="Periplasmic" evidence="14">
    <location>
        <begin position="31"/>
        <end position="48"/>
    </location>
</feature>
<comment type="caution">
    <text evidence="16">The sequence shown here is derived from an EMBL/GenBank/DDBJ whole genome shotgun (WGS) entry which is preliminary data.</text>
</comment>
<evidence type="ECO:0000256" key="7">
    <source>
        <dbReference type="ARBA" id="ARBA00022982"/>
    </source>
</evidence>
<sequence length="172" mass="19191">MNFISNLATKKQAWALLAISAFVFELCALFFQYGMGLAPCIMCIYQRVAIWAIFFGGVITYMAPNQLIMRLLGYGLWGTGAIWGLIIALEHVEMQSATLSLFFTCDFTPNFPSWAPLHEWLPFLFEATGDCGEISWQFLGYSMPQWMVVIYGAYTAVLAAVLASRIAAAKNL</sequence>
<dbReference type="GO" id="GO:0006457">
    <property type="term" value="P:protein folding"/>
    <property type="evidence" value="ECO:0007669"/>
    <property type="project" value="InterPro"/>
</dbReference>
<keyword evidence="6 14" id="KW-0812">Transmembrane</keyword>
<dbReference type="InterPro" id="IPR023380">
    <property type="entry name" value="DsbB-like_sf"/>
</dbReference>
<dbReference type="EMBL" id="JABBXH010000007">
    <property type="protein sequence ID" value="NMP33207.1"/>
    <property type="molecule type" value="Genomic_DNA"/>
</dbReference>
<dbReference type="GO" id="GO:0009055">
    <property type="term" value="F:electron transfer activity"/>
    <property type="evidence" value="ECO:0007669"/>
    <property type="project" value="UniProtKB-UniRule"/>
</dbReference>
<dbReference type="InterPro" id="IPR003752">
    <property type="entry name" value="DiS_bond_form_DsbB/BdbC"/>
</dbReference>
<gene>
    <name evidence="14 16" type="primary">dsbB</name>
    <name evidence="16" type="ORF">HII17_16765</name>
</gene>
<dbReference type="SUPFAM" id="SSF158442">
    <property type="entry name" value="DsbB-like"/>
    <property type="match status" value="1"/>
</dbReference>
<evidence type="ECO:0000256" key="10">
    <source>
        <dbReference type="ARBA" id="ARBA00023136"/>
    </source>
</evidence>
<evidence type="ECO:0000256" key="6">
    <source>
        <dbReference type="ARBA" id="ARBA00022692"/>
    </source>
</evidence>
<keyword evidence="13 14" id="KW-0676">Redox-active center</keyword>
<dbReference type="GO" id="GO:0015035">
    <property type="term" value="F:protein-disulfide reductase activity"/>
    <property type="evidence" value="ECO:0007669"/>
    <property type="project" value="UniProtKB-UniRule"/>
</dbReference>
<dbReference type="GO" id="GO:0005886">
    <property type="term" value="C:plasma membrane"/>
    <property type="evidence" value="ECO:0007669"/>
    <property type="project" value="UniProtKB-SubCell"/>
</dbReference>
<comment type="caution">
    <text evidence="14">Lacks conserved residue(s) required for the propagation of feature annotation.</text>
</comment>
<dbReference type="Gene3D" id="1.20.1550.10">
    <property type="entry name" value="DsbB-like"/>
    <property type="match status" value="1"/>
</dbReference>
<comment type="subcellular location">
    <subcellularLocation>
        <location evidence="1">Cell inner membrane</location>
        <topology evidence="1">Multi-pass membrane protein</topology>
    </subcellularLocation>
    <subcellularLocation>
        <location evidence="14">Cell membrane</location>
        <topology evidence="14">Multi-pass membrane protein</topology>
    </subcellularLocation>
</comment>
<keyword evidence="10 14" id="KW-0472">Membrane</keyword>
<dbReference type="InterPro" id="IPR022920">
    <property type="entry name" value="Disulphide_bond_form_DsbB"/>
</dbReference>
<keyword evidence="4 14" id="KW-1003">Cell membrane</keyword>
<feature type="transmembrane region" description="Helical" evidence="15">
    <location>
        <begin position="12"/>
        <end position="32"/>
    </location>
</feature>
<comment type="similarity">
    <text evidence="2 14">Belongs to the DsbB family.</text>
</comment>
<evidence type="ECO:0000256" key="8">
    <source>
        <dbReference type="ARBA" id="ARBA00022989"/>
    </source>
</evidence>
<feature type="topological domain" description="Cytoplasmic" evidence="14">
    <location>
        <begin position="165"/>
        <end position="172"/>
    </location>
</feature>
<evidence type="ECO:0000256" key="2">
    <source>
        <dbReference type="ARBA" id="ARBA00008823"/>
    </source>
</evidence>
<keyword evidence="12 14" id="KW-0143">Chaperone</keyword>
<evidence type="ECO:0000313" key="16">
    <source>
        <dbReference type="EMBL" id="NMP33207.1"/>
    </source>
</evidence>
<protein>
    <recommendedName>
        <fullName evidence="14">Disulfide bond formation protein B</fullName>
    </recommendedName>
    <alternativeName>
        <fullName evidence="14">Disulfide oxidoreductase</fullName>
    </alternativeName>
</protein>
<feature type="transmembrane region" description="Helical" evidence="15">
    <location>
        <begin position="146"/>
        <end position="168"/>
    </location>
</feature>
<evidence type="ECO:0000256" key="9">
    <source>
        <dbReference type="ARBA" id="ARBA00023002"/>
    </source>
</evidence>
<feature type="transmembrane region" description="Helical" evidence="15">
    <location>
        <begin position="71"/>
        <end position="89"/>
    </location>
</feature>
<reference evidence="16 17" key="1">
    <citation type="submission" date="2020-04" db="EMBL/GenBank/DDBJ databases">
        <title>Thalassotalea sp. M1531, isolated from the surface of marine red alga.</title>
        <authorList>
            <person name="Pang L."/>
            <person name="Lu D.-C."/>
        </authorList>
    </citation>
    <scope>NUCLEOTIDE SEQUENCE [LARGE SCALE GENOMIC DNA]</scope>
    <source>
        <strain evidence="16 17">M1531</strain>
    </source>
</reference>
<keyword evidence="5" id="KW-0997">Cell inner membrane</keyword>
<feature type="topological domain" description="Cytoplasmic" evidence="14">
    <location>
        <begin position="1"/>
        <end position="13"/>
    </location>
</feature>
<evidence type="ECO:0000256" key="15">
    <source>
        <dbReference type="SAM" id="Phobius"/>
    </source>
</evidence>
<organism evidence="16 17">
    <name type="scientific">Thalassotalea algicola</name>
    <dbReference type="NCBI Taxonomy" id="2716224"/>
    <lineage>
        <taxon>Bacteria</taxon>
        <taxon>Pseudomonadati</taxon>
        <taxon>Pseudomonadota</taxon>
        <taxon>Gammaproteobacteria</taxon>
        <taxon>Alteromonadales</taxon>
        <taxon>Colwelliaceae</taxon>
        <taxon>Thalassotalea</taxon>
    </lineage>
</organism>
<keyword evidence="3 14" id="KW-0813">Transport</keyword>
<proteinExistence type="inferred from homology"/>
<dbReference type="RefSeq" id="WP_169076530.1">
    <property type="nucleotide sequence ID" value="NZ_JABBXH010000007.1"/>
</dbReference>
<evidence type="ECO:0000256" key="13">
    <source>
        <dbReference type="ARBA" id="ARBA00023284"/>
    </source>
</evidence>
<evidence type="ECO:0000256" key="4">
    <source>
        <dbReference type="ARBA" id="ARBA00022475"/>
    </source>
</evidence>
<evidence type="ECO:0000256" key="14">
    <source>
        <dbReference type="HAMAP-Rule" id="MF_00286"/>
    </source>
</evidence>
<feature type="disulfide bond" description="Redox-active" evidence="14">
    <location>
        <begin position="40"/>
        <end position="43"/>
    </location>
</feature>
<dbReference type="Proteomes" id="UP000568664">
    <property type="component" value="Unassembled WGS sequence"/>
</dbReference>
<keyword evidence="9 14" id="KW-0560">Oxidoreductase</keyword>
<comment type="function">
    <text evidence="14">Required for disulfide bond formation in some periplasmic proteins. Acts by oxidizing the DsbA protein.</text>
</comment>
<dbReference type="NCBIfam" id="NF002485">
    <property type="entry name" value="PRK01749.1"/>
    <property type="match status" value="1"/>
</dbReference>
<evidence type="ECO:0000256" key="3">
    <source>
        <dbReference type="ARBA" id="ARBA00022448"/>
    </source>
</evidence>